<dbReference type="SUPFAM" id="SSF53850">
    <property type="entry name" value="Periplasmic binding protein-like II"/>
    <property type="match status" value="1"/>
</dbReference>
<dbReference type="Gene3D" id="1.10.10.10">
    <property type="entry name" value="Winged helix-like DNA-binding domain superfamily/Winged helix DNA-binding domain"/>
    <property type="match status" value="1"/>
</dbReference>
<evidence type="ECO:0000313" key="6">
    <source>
        <dbReference type="EMBL" id="TQV83294.1"/>
    </source>
</evidence>
<name>A0A545U1H7_9PROT</name>
<sequence>MEFPTGFDLKAIRTFTFVVELGGMTQAAQRLEMTQSSVSQTISNLEEAIGSALFDRTVRPIALTPTGVTLYDHSRDILAAAGDTLQALREQQGRRLTSLTLGMPESFANTVGPMLAESLDRYASRWRIWSGISPENHDALMNHAVDMIVTTSDELDSLEGLEIHPLLEEPFVLVFPADYKHPATGLEAHTDLRFIRYSLRSAIGRQVERQINRLRLNLPITAEFDTASGQLAAVAAGTGWSVTTPLCLLQEYAKVGEQVRVEPIKRGQFSRSLKLIARKGALGDVPRSIAGESRKILQNKGLELLFERHPWIRNLIVWPERQTG</sequence>
<dbReference type="Proteomes" id="UP000315252">
    <property type="component" value="Unassembled WGS sequence"/>
</dbReference>
<keyword evidence="7" id="KW-1185">Reference proteome</keyword>
<dbReference type="InterPro" id="IPR005119">
    <property type="entry name" value="LysR_subst-bd"/>
</dbReference>
<dbReference type="PANTHER" id="PTHR30126">
    <property type="entry name" value="HTH-TYPE TRANSCRIPTIONAL REGULATOR"/>
    <property type="match status" value="1"/>
</dbReference>
<evidence type="ECO:0000313" key="7">
    <source>
        <dbReference type="Proteomes" id="UP000315252"/>
    </source>
</evidence>
<dbReference type="AlphaFoldDB" id="A0A545U1H7"/>
<dbReference type="PROSITE" id="PS50931">
    <property type="entry name" value="HTH_LYSR"/>
    <property type="match status" value="1"/>
</dbReference>
<dbReference type="CDD" id="cd05466">
    <property type="entry name" value="PBP2_LTTR_substrate"/>
    <property type="match status" value="1"/>
</dbReference>
<keyword evidence="4" id="KW-0804">Transcription</keyword>
<dbReference type="GO" id="GO:0003700">
    <property type="term" value="F:DNA-binding transcription factor activity"/>
    <property type="evidence" value="ECO:0007669"/>
    <property type="project" value="InterPro"/>
</dbReference>
<dbReference type="Pfam" id="PF03466">
    <property type="entry name" value="LysR_substrate"/>
    <property type="match status" value="1"/>
</dbReference>
<protein>
    <submittedName>
        <fullName evidence="6">LysR family transcriptional regulator</fullName>
    </submittedName>
</protein>
<evidence type="ECO:0000256" key="1">
    <source>
        <dbReference type="ARBA" id="ARBA00009437"/>
    </source>
</evidence>
<gene>
    <name evidence="6" type="ORF">FKG95_01450</name>
</gene>
<comment type="caution">
    <text evidence="6">The sequence shown here is derived from an EMBL/GenBank/DDBJ whole genome shotgun (WGS) entry which is preliminary data.</text>
</comment>
<keyword evidence="3" id="KW-0238">DNA-binding</keyword>
<dbReference type="RefSeq" id="WP_142894442.1">
    <property type="nucleotide sequence ID" value="NZ_ML660052.1"/>
</dbReference>
<dbReference type="PANTHER" id="PTHR30126:SF40">
    <property type="entry name" value="HTH-TYPE TRANSCRIPTIONAL REGULATOR GLTR"/>
    <property type="match status" value="1"/>
</dbReference>
<accession>A0A545U1H7</accession>
<dbReference type="FunFam" id="1.10.10.10:FF:000001">
    <property type="entry name" value="LysR family transcriptional regulator"/>
    <property type="match status" value="1"/>
</dbReference>
<dbReference type="InterPro" id="IPR036388">
    <property type="entry name" value="WH-like_DNA-bd_sf"/>
</dbReference>
<dbReference type="EMBL" id="VHSH01000001">
    <property type="protein sequence ID" value="TQV83294.1"/>
    <property type="molecule type" value="Genomic_DNA"/>
</dbReference>
<evidence type="ECO:0000256" key="3">
    <source>
        <dbReference type="ARBA" id="ARBA00023125"/>
    </source>
</evidence>
<dbReference type="GO" id="GO:0000976">
    <property type="term" value="F:transcription cis-regulatory region binding"/>
    <property type="evidence" value="ECO:0007669"/>
    <property type="project" value="TreeGrafter"/>
</dbReference>
<dbReference type="OrthoDB" id="9791253at2"/>
<reference evidence="6 7" key="1">
    <citation type="submission" date="2019-06" db="EMBL/GenBank/DDBJ databases">
        <title>Whole genome sequence for Rhodospirillaceae sp. R148.</title>
        <authorList>
            <person name="Wang G."/>
        </authorList>
    </citation>
    <scope>NUCLEOTIDE SEQUENCE [LARGE SCALE GENOMIC DNA]</scope>
    <source>
        <strain evidence="6 7">R148</strain>
    </source>
</reference>
<evidence type="ECO:0000256" key="4">
    <source>
        <dbReference type="ARBA" id="ARBA00023163"/>
    </source>
</evidence>
<dbReference type="Gene3D" id="3.40.190.290">
    <property type="match status" value="1"/>
</dbReference>
<evidence type="ECO:0000256" key="2">
    <source>
        <dbReference type="ARBA" id="ARBA00023015"/>
    </source>
</evidence>
<dbReference type="Pfam" id="PF00126">
    <property type="entry name" value="HTH_1"/>
    <property type="match status" value="1"/>
</dbReference>
<dbReference type="InterPro" id="IPR036390">
    <property type="entry name" value="WH_DNA-bd_sf"/>
</dbReference>
<dbReference type="InterPro" id="IPR000847">
    <property type="entry name" value="LysR_HTH_N"/>
</dbReference>
<proteinExistence type="inferred from homology"/>
<dbReference type="PRINTS" id="PR00039">
    <property type="entry name" value="HTHLYSR"/>
</dbReference>
<keyword evidence="2" id="KW-0805">Transcription regulation</keyword>
<feature type="domain" description="HTH lysR-type" evidence="5">
    <location>
        <begin position="7"/>
        <end position="64"/>
    </location>
</feature>
<organism evidence="6 7">
    <name type="scientific">Denitrobaculum tricleocarpae</name>
    <dbReference type="NCBI Taxonomy" id="2591009"/>
    <lineage>
        <taxon>Bacteria</taxon>
        <taxon>Pseudomonadati</taxon>
        <taxon>Pseudomonadota</taxon>
        <taxon>Alphaproteobacteria</taxon>
        <taxon>Rhodospirillales</taxon>
        <taxon>Rhodospirillaceae</taxon>
        <taxon>Denitrobaculum</taxon>
    </lineage>
</organism>
<comment type="similarity">
    <text evidence="1">Belongs to the LysR transcriptional regulatory family.</text>
</comment>
<dbReference type="SUPFAM" id="SSF46785">
    <property type="entry name" value="Winged helix' DNA-binding domain"/>
    <property type="match status" value="1"/>
</dbReference>
<evidence type="ECO:0000259" key="5">
    <source>
        <dbReference type="PROSITE" id="PS50931"/>
    </source>
</evidence>